<feature type="region of interest" description="Disordered" evidence="1">
    <location>
        <begin position="70"/>
        <end position="460"/>
    </location>
</feature>
<dbReference type="InParanoid" id="A0A1V8SA90"/>
<dbReference type="EMBL" id="NAJO01000075">
    <property type="protein sequence ID" value="OQN95959.1"/>
    <property type="molecule type" value="Genomic_DNA"/>
</dbReference>
<feature type="compositionally biased region" description="Basic and acidic residues" evidence="1">
    <location>
        <begin position="265"/>
        <end position="285"/>
    </location>
</feature>
<feature type="compositionally biased region" description="Basic and acidic residues" evidence="1">
    <location>
        <begin position="204"/>
        <end position="226"/>
    </location>
</feature>
<sequence>MFTWKNSGKRLKRRADIIVKQSEFRIIEQEIVETVGGGATARIRTTQTELIYTKRGARRLADVVSDFRATTGEGPVPIERVPHHAGVSDTRTPKTGAPDTGAPNTGTPNTGAPDTGAPDTGAPNNGAPHPGAPNAGTPNTGAPDTGIPAEGPSELDTGYFADNEGSQESPIRSTQPDQQRIYEEKQAQQKAAHRHAKKLKHIHQKEGSTKKSITKNEERVQQKAQEESTATEDTTKAQTEDDARRLREKAGKASAEKTQVQQENTELRTDEGMLDEARTDLKQEGEQLSAERGALNEAQESLDTGDVEKSKAKLEVAQDHGKRAARYADASTQIVEKVDSRQQSRRPSIAESPSDVDKGPTDADELKKQEDEARRKQDEEARKKQDNEARKKQDDEPRKKQDDESRKKQVDAQRTAQEEAERNKSKPSDHPEGPAPSAEELAKAHHAVSRDAQLPHEIKGMQNMIAADAANAEAARARIPDLERQAAEL</sequence>
<proteinExistence type="predicted"/>
<gene>
    <name evidence="2" type="ORF">B0A48_17902</name>
</gene>
<organism evidence="2 3">
    <name type="scientific">Cryoendolithus antarcticus</name>
    <dbReference type="NCBI Taxonomy" id="1507870"/>
    <lineage>
        <taxon>Eukaryota</taxon>
        <taxon>Fungi</taxon>
        <taxon>Dikarya</taxon>
        <taxon>Ascomycota</taxon>
        <taxon>Pezizomycotina</taxon>
        <taxon>Dothideomycetes</taxon>
        <taxon>Dothideomycetidae</taxon>
        <taxon>Cladosporiales</taxon>
        <taxon>Cladosporiaceae</taxon>
        <taxon>Cryoendolithus</taxon>
    </lineage>
</organism>
<name>A0A1V8SA90_9PEZI</name>
<evidence type="ECO:0000313" key="2">
    <source>
        <dbReference type="EMBL" id="OQN95959.1"/>
    </source>
</evidence>
<feature type="compositionally biased region" description="Basic and acidic residues" evidence="1">
    <location>
        <begin position="233"/>
        <end position="255"/>
    </location>
</feature>
<dbReference type="AlphaFoldDB" id="A0A1V8SA90"/>
<feature type="compositionally biased region" description="Polar residues" evidence="1">
    <location>
        <begin position="164"/>
        <end position="178"/>
    </location>
</feature>
<comment type="caution">
    <text evidence="2">The sequence shown here is derived from an EMBL/GenBank/DDBJ whole genome shotgun (WGS) entry which is preliminary data.</text>
</comment>
<feature type="compositionally biased region" description="Basic residues" evidence="1">
    <location>
        <begin position="191"/>
        <end position="203"/>
    </location>
</feature>
<reference evidence="3" key="1">
    <citation type="submission" date="2017-03" db="EMBL/GenBank/DDBJ databases">
        <title>Genomes of endolithic fungi from Antarctica.</title>
        <authorList>
            <person name="Coleine C."/>
            <person name="Masonjones S."/>
            <person name="Stajich J.E."/>
        </authorList>
    </citation>
    <scope>NUCLEOTIDE SEQUENCE [LARGE SCALE GENOMIC DNA]</scope>
    <source>
        <strain evidence="3">CCFEE 5527</strain>
    </source>
</reference>
<accession>A0A1V8SA90</accession>
<feature type="compositionally biased region" description="Low complexity" evidence="1">
    <location>
        <begin position="95"/>
        <end position="139"/>
    </location>
</feature>
<keyword evidence="3" id="KW-1185">Reference proteome</keyword>
<evidence type="ECO:0000313" key="3">
    <source>
        <dbReference type="Proteomes" id="UP000192596"/>
    </source>
</evidence>
<protein>
    <submittedName>
        <fullName evidence="2">Uncharacterized protein</fullName>
    </submittedName>
</protein>
<dbReference type="Proteomes" id="UP000192596">
    <property type="component" value="Unassembled WGS sequence"/>
</dbReference>
<feature type="compositionally biased region" description="Basic and acidic residues" evidence="1">
    <location>
        <begin position="355"/>
        <end position="432"/>
    </location>
</feature>
<evidence type="ECO:0000256" key="1">
    <source>
        <dbReference type="SAM" id="MobiDB-lite"/>
    </source>
</evidence>
<feature type="compositionally biased region" description="Basic and acidic residues" evidence="1">
    <location>
        <begin position="306"/>
        <end position="322"/>
    </location>
</feature>